<evidence type="ECO:0000256" key="5">
    <source>
        <dbReference type="RuleBase" id="RU361177"/>
    </source>
</evidence>
<dbReference type="EC" id="1.-.-.-" evidence="5"/>
<dbReference type="GO" id="GO:0050660">
    <property type="term" value="F:flavin adenine dinucleotide binding"/>
    <property type="evidence" value="ECO:0007669"/>
    <property type="project" value="InterPro"/>
</dbReference>
<protein>
    <recommendedName>
        <fullName evidence="5">Flavin-containing monooxygenase</fullName>
        <ecNumber evidence="5">1.-.-.-</ecNumber>
    </recommendedName>
</protein>
<name>A0A6A2XSH6_HIBSY</name>
<dbReference type="GO" id="GO:0050661">
    <property type="term" value="F:NADP binding"/>
    <property type="evidence" value="ECO:0007669"/>
    <property type="project" value="InterPro"/>
</dbReference>
<dbReference type="PANTHER" id="PTHR23023">
    <property type="entry name" value="DIMETHYLANILINE MONOOXYGENASE"/>
    <property type="match status" value="1"/>
</dbReference>
<proteinExistence type="inferred from homology"/>
<keyword evidence="5" id="KW-0503">Monooxygenase</keyword>
<evidence type="ECO:0000256" key="3">
    <source>
        <dbReference type="ARBA" id="ARBA00022827"/>
    </source>
</evidence>
<organism evidence="6 7">
    <name type="scientific">Hibiscus syriacus</name>
    <name type="common">Rose of Sharon</name>
    <dbReference type="NCBI Taxonomy" id="106335"/>
    <lineage>
        <taxon>Eukaryota</taxon>
        <taxon>Viridiplantae</taxon>
        <taxon>Streptophyta</taxon>
        <taxon>Embryophyta</taxon>
        <taxon>Tracheophyta</taxon>
        <taxon>Spermatophyta</taxon>
        <taxon>Magnoliopsida</taxon>
        <taxon>eudicotyledons</taxon>
        <taxon>Gunneridae</taxon>
        <taxon>Pentapetalae</taxon>
        <taxon>rosids</taxon>
        <taxon>malvids</taxon>
        <taxon>Malvales</taxon>
        <taxon>Malvaceae</taxon>
        <taxon>Malvoideae</taxon>
        <taxon>Hibiscus</taxon>
    </lineage>
</organism>
<dbReference type="Gene3D" id="3.50.50.60">
    <property type="entry name" value="FAD/NAD(P)-binding domain"/>
    <property type="match status" value="1"/>
</dbReference>
<comment type="similarity">
    <text evidence="1 5">Belongs to the FMO family.</text>
</comment>
<dbReference type="InterPro" id="IPR020946">
    <property type="entry name" value="Flavin_mOase-like"/>
</dbReference>
<evidence type="ECO:0000256" key="1">
    <source>
        <dbReference type="ARBA" id="ARBA00009183"/>
    </source>
</evidence>
<evidence type="ECO:0000256" key="2">
    <source>
        <dbReference type="ARBA" id="ARBA00022630"/>
    </source>
</evidence>
<dbReference type="Pfam" id="PF00743">
    <property type="entry name" value="FMO-like"/>
    <property type="match status" value="1"/>
</dbReference>
<dbReference type="InterPro" id="IPR050346">
    <property type="entry name" value="FMO-like"/>
</dbReference>
<comment type="cofactor">
    <cofactor evidence="5">
        <name>FAD</name>
        <dbReference type="ChEBI" id="CHEBI:57692"/>
    </cofactor>
</comment>
<dbReference type="GO" id="GO:0004499">
    <property type="term" value="F:N,N-dimethylaniline monooxygenase activity"/>
    <property type="evidence" value="ECO:0007669"/>
    <property type="project" value="InterPro"/>
</dbReference>
<evidence type="ECO:0000313" key="7">
    <source>
        <dbReference type="Proteomes" id="UP000436088"/>
    </source>
</evidence>
<reference evidence="6" key="1">
    <citation type="submission" date="2019-09" db="EMBL/GenBank/DDBJ databases">
        <title>Draft genome information of white flower Hibiscus syriacus.</title>
        <authorList>
            <person name="Kim Y.-M."/>
        </authorList>
    </citation>
    <scope>NUCLEOTIDE SEQUENCE [LARGE SCALE GENOMIC DNA]</scope>
    <source>
        <strain evidence="6">YM2019G1</strain>
    </source>
</reference>
<keyword evidence="7" id="KW-1185">Reference proteome</keyword>
<dbReference type="FunFam" id="3.50.50.60:FF:000440">
    <property type="entry name" value="Flavin-containing monooxygenase"/>
    <property type="match status" value="1"/>
</dbReference>
<evidence type="ECO:0000256" key="4">
    <source>
        <dbReference type="ARBA" id="ARBA00023002"/>
    </source>
</evidence>
<keyword evidence="2 5" id="KW-0285">Flavoprotein</keyword>
<keyword evidence="3 5" id="KW-0274">FAD</keyword>
<dbReference type="InterPro" id="IPR036188">
    <property type="entry name" value="FAD/NAD-bd_sf"/>
</dbReference>
<sequence>MQREFAIMEIALRISDRIAILLVILANPEKVGNQTDFPDKHKVFNYVKAYAKHFEQGFSGVPNIPEFPPNKGPEAFHGKVIHSMDYAAMEDAKAVKFIKGKRVIVVGFQKSALDIAMECSTANGMENPCTVLYRTAHWNLPHYLPWGFSFVHMYLTRFSELMVS</sequence>
<accession>A0A6A2XSH6</accession>
<dbReference type="Proteomes" id="UP000436088">
    <property type="component" value="Unassembled WGS sequence"/>
</dbReference>
<evidence type="ECO:0000313" key="6">
    <source>
        <dbReference type="EMBL" id="KAE8672830.1"/>
    </source>
</evidence>
<gene>
    <name evidence="6" type="ORF">F3Y22_tig00111834pilonHSYRG00210</name>
</gene>
<dbReference type="SUPFAM" id="SSF51905">
    <property type="entry name" value="FAD/NAD(P)-binding domain"/>
    <property type="match status" value="1"/>
</dbReference>
<keyword evidence="4 5" id="KW-0560">Oxidoreductase</keyword>
<dbReference type="AlphaFoldDB" id="A0A6A2XSH6"/>
<comment type="caution">
    <text evidence="6">The sequence shown here is derived from an EMBL/GenBank/DDBJ whole genome shotgun (WGS) entry which is preliminary data.</text>
</comment>
<dbReference type="EMBL" id="VEPZ02001441">
    <property type="protein sequence ID" value="KAE8672830.1"/>
    <property type="molecule type" value="Genomic_DNA"/>
</dbReference>